<evidence type="ECO:0000256" key="8">
    <source>
        <dbReference type="ARBA" id="ARBA00022759"/>
    </source>
</evidence>
<dbReference type="GO" id="GO:0003676">
    <property type="term" value="F:nucleic acid binding"/>
    <property type="evidence" value="ECO:0007669"/>
    <property type="project" value="UniProtKB-UniRule"/>
</dbReference>
<comment type="cofactor">
    <cofactor evidence="1 11">
        <name>Mg(2+)</name>
        <dbReference type="ChEBI" id="CHEBI:18420"/>
    </cofactor>
</comment>
<comment type="similarity">
    <text evidence="3 11">Belongs to the RNase H family.</text>
</comment>
<dbReference type="GO" id="GO:0004523">
    <property type="term" value="F:RNA-DNA hybrid ribonuclease activity"/>
    <property type="evidence" value="ECO:0007669"/>
    <property type="project" value="UniProtKB-UniRule"/>
</dbReference>
<evidence type="ECO:0000256" key="6">
    <source>
        <dbReference type="ARBA" id="ARBA00022722"/>
    </source>
</evidence>
<dbReference type="Gene3D" id="3.40.970.10">
    <property type="entry name" value="Ribonuclease H1, N-terminal domain"/>
    <property type="match status" value="1"/>
</dbReference>
<name>A0AA91T2J8_CLALS</name>
<reference evidence="14 15" key="1">
    <citation type="submission" date="2017-04" db="EMBL/GenBank/DDBJ databases">
        <title>Draft genome of the yeast Clavispora lusitaniae type strain CBS 6936.</title>
        <authorList>
            <person name="Durrens P."/>
            <person name="Klopp C."/>
            <person name="Biteau N."/>
            <person name="Fitton-Ouhabi V."/>
            <person name="Dementhon K."/>
            <person name="Accoceberry I."/>
            <person name="Sherman D.J."/>
            <person name="Noel T."/>
        </authorList>
    </citation>
    <scope>NUCLEOTIDE SEQUENCE [LARGE SCALE GENOMIC DNA]</scope>
    <source>
        <strain evidence="14 15">CBS 6936</strain>
    </source>
</reference>
<dbReference type="InterPro" id="IPR017067">
    <property type="entry name" value="RNase_H1_euk"/>
</dbReference>
<dbReference type="PANTHER" id="PTHR10642">
    <property type="entry name" value="RIBONUCLEASE H1"/>
    <property type="match status" value="1"/>
</dbReference>
<evidence type="ECO:0000256" key="1">
    <source>
        <dbReference type="ARBA" id="ARBA00001946"/>
    </source>
</evidence>
<proteinExistence type="inferred from homology"/>
<feature type="compositionally biased region" description="Basic and acidic residues" evidence="12">
    <location>
        <begin position="108"/>
        <end position="122"/>
    </location>
</feature>
<feature type="region of interest" description="Disordered" evidence="12">
    <location>
        <begin position="272"/>
        <end position="303"/>
    </location>
</feature>
<evidence type="ECO:0000313" key="15">
    <source>
        <dbReference type="Proteomes" id="UP000195602"/>
    </source>
</evidence>
<evidence type="ECO:0000259" key="13">
    <source>
        <dbReference type="PROSITE" id="PS50879"/>
    </source>
</evidence>
<feature type="compositionally biased region" description="Low complexity" evidence="12">
    <location>
        <begin position="49"/>
        <end position="73"/>
    </location>
</feature>
<dbReference type="SUPFAM" id="SSF55658">
    <property type="entry name" value="L9 N-domain-like"/>
    <property type="match status" value="1"/>
</dbReference>
<dbReference type="PANTHER" id="PTHR10642:SF30">
    <property type="entry name" value="RIBONUCLEASE H"/>
    <property type="match status" value="1"/>
</dbReference>
<evidence type="ECO:0000256" key="5">
    <source>
        <dbReference type="ARBA" id="ARBA00017721"/>
    </source>
</evidence>
<evidence type="ECO:0000256" key="7">
    <source>
        <dbReference type="ARBA" id="ARBA00022723"/>
    </source>
</evidence>
<evidence type="ECO:0000256" key="9">
    <source>
        <dbReference type="ARBA" id="ARBA00022801"/>
    </source>
</evidence>
<keyword evidence="10 11" id="KW-0460">Magnesium</keyword>
<dbReference type="InterPro" id="IPR036397">
    <property type="entry name" value="RNaseH_sf"/>
</dbReference>
<feature type="domain" description="RNase H type-1" evidence="13">
    <location>
        <begin position="135"/>
        <end position="295"/>
    </location>
</feature>
<dbReference type="InterPro" id="IPR037056">
    <property type="entry name" value="RNase_H1_N_sf"/>
</dbReference>
<dbReference type="InterPro" id="IPR012337">
    <property type="entry name" value="RNaseH-like_sf"/>
</dbReference>
<dbReference type="InterPro" id="IPR009027">
    <property type="entry name" value="Ribosomal_bL9/RNase_H1_N"/>
</dbReference>
<dbReference type="Pfam" id="PF01693">
    <property type="entry name" value="Cauli_VI"/>
    <property type="match status" value="1"/>
</dbReference>
<evidence type="ECO:0000256" key="12">
    <source>
        <dbReference type="SAM" id="MobiDB-lite"/>
    </source>
</evidence>
<dbReference type="SUPFAM" id="SSF53098">
    <property type="entry name" value="Ribonuclease H-like"/>
    <property type="match status" value="1"/>
</dbReference>
<dbReference type="PIRSF" id="PIRSF036852">
    <property type="entry name" value="Ribonuclease_H1_euk"/>
    <property type="match status" value="1"/>
</dbReference>
<dbReference type="InterPro" id="IPR011320">
    <property type="entry name" value="RNase_H1_N"/>
</dbReference>
<dbReference type="Gene3D" id="3.30.420.10">
    <property type="entry name" value="Ribonuclease H-like superfamily/Ribonuclease H"/>
    <property type="match status" value="1"/>
</dbReference>
<dbReference type="Pfam" id="PF00075">
    <property type="entry name" value="RNase_H"/>
    <property type="match status" value="1"/>
</dbReference>
<sequence length="303" mass="33137">MGKTPYYYAVANGRNAGVYRSWDDCKSQVSGFSNAKYKKFSSAEEASRFVSSGSSKCSSSSYQSYSSGSSGRVSKPEPSNYSASTNYGSKPRYQSARNSQGSTGGYQRKFDKIESSVDHSISRESSSGTSSDSSSKRRQRVYVDGAARGNGKSGIPNAGYGVYFGPNDKRNVSQGLHEVDDVDRIKPTNQRAELHALVHALDVAAKDSTTGYEILTDSAYAKNCVETWAHKWETNGWMNTRGEKIANKDLVQSALTKYREAKERHGDDFSITHVRGHSGIEGNEQADSLANKGADDMTQARRQ</sequence>
<dbReference type="PROSITE" id="PS50879">
    <property type="entry name" value="RNASE_H_1"/>
    <property type="match status" value="1"/>
</dbReference>
<organism evidence="14 15">
    <name type="scientific">Clavispora lusitaniae</name>
    <name type="common">Candida lusitaniae</name>
    <dbReference type="NCBI Taxonomy" id="36911"/>
    <lineage>
        <taxon>Eukaryota</taxon>
        <taxon>Fungi</taxon>
        <taxon>Dikarya</taxon>
        <taxon>Ascomycota</taxon>
        <taxon>Saccharomycotina</taxon>
        <taxon>Pichiomycetes</taxon>
        <taxon>Metschnikowiaceae</taxon>
        <taxon>Clavispora</taxon>
    </lineage>
</organism>
<comment type="function">
    <text evidence="2 11">Endonuclease that specifically degrades the RNA of RNA-DNA hybrids.</text>
</comment>
<protein>
    <recommendedName>
        <fullName evidence="5 11">Ribonuclease H</fullName>
        <shortName evidence="11">RNase H</shortName>
        <ecNumber evidence="4 11">3.1.26.4</ecNumber>
    </recommendedName>
</protein>
<dbReference type="AlphaFoldDB" id="A0AA91T2J8"/>
<dbReference type="GO" id="GO:0043137">
    <property type="term" value="P:DNA replication, removal of RNA primer"/>
    <property type="evidence" value="ECO:0007669"/>
    <property type="project" value="TreeGrafter"/>
</dbReference>
<dbReference type="GO" id="GO:0000287">
    <property type="term" value="F:magnesium ion binding"/>
    <property type="evidence" value="ECO:0007669"/>
    <property type="project" value="UniProtKB-UniRule"/>
</dbReference>
<gene>
    <name evidence="14" type="ORF">A9F13_06g02739</name>
</gene>
<dbReference type="InterPro" id="IPR050092">
    <property type="entry name" value="RNase_H"/>
</dbReference>
<dbReference type="InterPro" id="IPR002156">
    <property type="entry name" value="RNaseH_domain"/>
</dbReference>
<comment type="caution">
    <text evidence="14">The sequence shown here is derived from an EMBL/GenBank/DDBJ whole genome shotgun (WGS) entry which is preliminary data.</text>
</comment>
<keyword evidence="8 11" id="KW-0255">Endonuclease</keyword>
<evidence type="ECO:0000256" key="4">
    <source>
        <dbReference type="ARBA" id="ARBA00012180"/>
    </source>
</evidence>
<evidence type="ECO:0000256" key="10">
    <source>
        <dbReference type="ARBA" id="ARBA00022842"/>
    </source>
</evidence>
<dbReference type="CDD" id="cd09280">
    <property type="entry name" value="RNase_HI_eukaryote_like"/>
    <property type="match status" value="1"/>
</dbReference>
<dbReference type="EC" id="3.1.26.4" evidence="4 11"/>
<dbReference type="EMBL" id="LYUB02000006">
    <property type="protein sequence ID" value="OVF09122.1"/>
    <property type="molecule type" value="Genomic_DNA"/>
</dbReference>
<keyword evidence="9 11" id="KW-0378">Hydrolase</keyword>
<keyword evidence="7 11" id="KW-0479">Metal-binding</keyword>
<evidence type="ECO:0000313" key="14">
    <source>
        <dbReference type="EMBL" id="OVF09122.1"/>
    </source>
</evidence>
<accession>A0AA91T2J8</accession>
<dbReference type="FunFam" id="3.40.970.10:FF:000002">
    <property type="entry name" value="Ribonuclease H"/>
    <property type="match status" value="1"/>
</dbReference>
<dbReference type="KEGG" id="clus:A9F13_06g02739"/>
<evidence type="ECO:0000256" key="11">
    <source>
        <dbReference type="PIRNR" id="PIRNR036852"/>
    </source>
</evidence>
<feature type="compositionally biased region" description="Polar residues" evidence="12">
    <location>
        <begin position="77"/>
        <end position="88"/>
    </location>
</feature>
<feature type="compositionally biased region" description="Low complexity" evidence="12">
    <location>
        <begin position="123"/>
        <end position="133"/>
    </location>
</feature>
<evidence type="ECO:0000256" key="3">
    <source>
        <dbReference type="ARBA" id="ARBA00005300"/>
    </source>
</evidence>
<keyword evidence="6 11" id="KW-0540">Nuclease</keyword>
<feature type="compositionally biased region" description="Basic and acidic residues" evidence="12">
    <location>
        <begin position="293"/>
        <end position="303"/>
    </location>
</feature>
<dbReference type="Proteomes" id="UP000195602">
    <property type="component" value="Unassembled WGS sequence"/>
</dbReference>
<feature type="region of interest" description="Disordered" evidence="12">
    <location>
        <begin position="49"/>
        <end position="150"/>
    </location>
</feature>
<comment type="catalytic activity">
    <reaction evidence="11">
        <text>Endonucleolytic cleavage to 5'-phosphomonoester.</text>
        <dbReference type="EC" id="3.1.26.4"/>
    </reaction>
</comment>
<evidence type="ECO:0000256" key="2">
    <source>
        <dbReference type="ARBA" id="ARBA00004065"/>
    </source>
</evidence>